<evidence type="ECO:0000313" key="2">
    <source>
        <dbReference type="Proteomes" id="UP000427769"/>
    </source>
</evidence>
<evidence type="ECO:0000313" key="1">
    <source>
        <dbReference type="EMBL" id="BBO77244.1"/>
    </source>
</evidence>
<dbReference type="KEGG" id="dwd:DSCW_46610"/>
<name>A0A5K7ZFX7_9BACT</name>
<dbReference type="EMBL" id="AP021875">
    <property type="protein sequence ID" value="BBO77244.1"/>
    <property type="molecule type" value="Genomic_DNA"/>
</dbReference>
<dbReference type="GO" id="GO:0016810">
    <property type="term" value="F:hydrolase activity, acting on carbon-nitrogen (but not peptide) bonds"/>
    <property type="evidence" value="ECO:0007669"/>
    <property type="project" value="InterPro"/>
</dbReference>
<dbReference type="Gene3D" id="3.20.20.140">
    <property type="entry name" value="Metal-dependent hydrolases"/>
    <property type="match status" value="1"/>
</dbReference>
<dbReference type="Gene3D" id="2.30.40.10">
    <property type="entry name" value="Urease, subunit C, domain 1"/>
    <property type="match status" value="1"/>
</dbReference>
<dbReference type="SUPFAM" id="SSF51338">
    <property type="entry name" value="Composite domain of metallo-dependent hydrolases"/>
    <property type="match status" value="1"/>
</dbReference>
<proteinExistence type="predicted"/>
<dbReference type="InterPro" id="IPR011059">
    <property type="entry name" value="Metal-dep_hydrolase_composite"/>
</dbReference>
<dbReference type="InterPro" id="IPR020043">
    <property type="entry name" value="Deacetylase_Atu3266-like"/>
</dbReference>
<dbReference type="AlphaFoldDB" id="A0A5K7ZFX7"/>
<dbReference type="RefSeq" id="WP_155306009.1">
    <property type="nucleotide sequence ID" value="NZ_AP021875.1"/>
</dbReference>
<keyword evidence="2" id="KW-1185">Reference proteome</keyword>
<dbReference type="PANTHER" id="PTHR42717">
    <property type="entry name" value="DIHYDROOROTASE-RELATED"/>
    <property type="match status" value="1"/>
</dbReference>
<dbReference type="Proteomes" id="UP000427769">
    <property type="component" value="Chromosome"/>
</dbReference>
<dbReference type="PANTHER" id="PTHR42717:SF1">
    <property type="entry name" value="IMIDAZOLONEPROPIONASE AND RELATED AMIDOHYDROLASES"/>
    <property type="match status" value="1"/>
</dbReference>
<organism evidence="1 2">
    <name type="scientific">Desulfosarcina widdelii</name>
    <dbReference type="NCBI Taxonomy" id="947919"/>
    <lineage>
        <taxon>Bacteria</taxon>
        <taxon>Pseudomonadati</taxon>
        <taxon>Thermodesulfobacteriota</taxon>
        <taxon>Desulfobacteria</taxon>
        <taxon>Desulfobacterales</taxon>
        <taxon>Desulfosarcinaceae</taxon>
        <taxon>Desulfosarcina</taxon>
    </lineage>
</organism>
<dbReference type="SUPFAM" id="SSF51556">
    <property type="entry name" value="Metallo-dependent hydrolases"/>
    <property type="match status" value="1"/>
</dbReference>
<gene>
    <name evidence="1" type="ORF">DSCW_46610</name>
</gene>
<dbReference type="OrthoDB" id="9796020at2"/>
<sequence>MPYLKTSRRRFLKTVGNSAVAFPFLLNAGLLSGCGKRSSRTGVMVRHPVYLLKNGSVFLNGSFEKADLVVENGLITKIGKEKGGSGVADAKVIDCSRFFISPGWIDFHCHLGGIGVDFDLLGPEMGITAMVEAGTYGPETFDAFMNRFCKHAKIPVYVFLNVRKNGIQIKNIFFKSKPGIEDVDGARRLIDQHPDVIKGLKVRLDSMNAPDENPAYLADVTAKLGRERQLPVMYHLGNPKPSITDFLKMSKPGDIITHCFRKSNNSVVDASGNMRGEALHAKAEGILFDVGHGVGSFEFDSAKRAFDRDFMDFTISSDLWLLPSWFKSRTLANVASKFFALGLSLEEVTSRISSRPRRLLTVESEIQIGRPMDLTIFSIADGTFEYVDTGGHALTCGRRILPEYTIVGGNLIRAGDRDRRLFMS</sequence>
<dbReference type="PROSITE" id="PS51257">
    <property type="entry name" value="PROKAR_LIPOPROTEIN"/>
    <property type="match status" value="1"/>
</dbReference>
<protein>
    <submittedName>
        <fullName evidence="1">Dihydroorotase</fullName>
    </submittedName>
</protein>
<dbReference type="GO" id="GO:0019213">
    <property type="term" value="F:deacetylase activity"/>
    <property type="evidence" value="ECO:0007669"/>
    <property type="project" value="InterPro"/>
</dbReference>
<reference evidence="1 2" key="1">
    <citation type="submission" date="2019-11" db="EMBL/GenBank/DDBJ databases">
        <title>Comparative genomics of hydrocarbon-degrading Desulfosarcina strains.</title>
        <authorList>
            <person name="Watanabe M."/>
            <person name="Kojima H."/>
            <person name="Fukui M."/>
        </authorList>
    </citation>
    <scope>NUCLEOTIDE SEQUENCE [LARGE SCALE GENOMIC DNA]</scope>
    <source>
        <strain evidence="1 2">PP31</strain>
    </source>
</reference>
<dbReference type="InterPro" id="IPR032466">
    <property type="entry name" value="Metal_Hydrolase"/>
</dbReference>
<accession>A0A5K7ZFX7</accession>